<keyword evidence="1" id="KW-1133">Transmembrane helix</keyword>
<dbReference type="EMBL" id="JAUSUZ010000001">
    <property type="protein sequence ID" value="MDQ0366918.1"/>
    <property type="molecule type" value="Genomic_DNA"/>
</dbReference>
<dbReference type="NCBIfam" id="NF042935">
    <property type="entry name" value="SCO6880_fam"/>
    <property type="match status" value="1"/>
</dbReference>
<dbReference type="RefSeq" id="WP_307240594.1">
    <property type="nucleotide sequence ID" value="NZ_JAUSUZ010000001.1"/>
</dbReference>
<protein>
    <recommendedName>
        <fullName evidence="2">Type VII secretion system protein EccE domain-containing protein</fullName>
    </recommendedName>
</protein>
<feature type="domain" description="Type VII secretion system protein EccE" evidence="2">
    <location>
        <begin position="230"/>
        <end position="311"/>
    </location>
</feature>
<dbReference type="Proteomes" id="UP001240236">
    <property type="component" value="Unassembled WGS sequence"/>
</dbReference>
<comment type="caution">
    <text evidence="3">The sequence shown here is derived from an EMBL/GenBank/DDBJ whole genome shotgun (WGS) entry which is preliminary data.</text>
</comment>
<feature type="transmembrane region" description="Helical" evidence="1">
    <location>
        <begin position="46"/>
        <end position="63"/>
    </location>
</feature>
<evidence type="ECO:0000256" key="1">
    <source>
        <dbReference type="SAM" id="Phobius"/>
    </source>
</evidence>
<gene>
    <name evidence="3" type="ORF">J2S42_003587</name>
</gene>
<keyword evidence="4" id="KW-1185">Reference proteome</keyword>
<name>A0AAE4B0K7_9ACTN</name>
<dbReference type="InterPro" id="IPR050051">
    <property type="entry name" value="EccE_dom"/>
</dbReference>
<dbReference type="InterPro" id="IPR049978">
    <property type="entry name" value="SCO6880-like"/>
</dbReference>
<feature type="transmembrane region" description="Helical" evidence="1">
    <location>
        <begin position="21"/>
        <end position="40"/>
    </location>
</feature>
<dbReference type="Pfam" id="PF11203">
    <property type="entry name" value="EccE"/>
    <property type="match status" value="1"/>
</dbReference>
<keyword evidence="1" id="KW-0812">Transmembrane</keyword>
<evidence type="ECO:0000313" key="3">
    <source>
        <dbReference type="EMBL" id="MDQ0366918.1"/>
    </source>
</evidence>
<dbReference type="AlphaFoldDB" id="A0AAE4B0K7"/>
<reference evidence="3 4" key="1">
    <citation type="submission" date="2023-07" db="EMBL/GenBank/DDBJ databases">
        <title>Sequencing the genomes of 1000 actinobacteria strains.</title>
        <authorList>
            <person name="Klenk H.-P."/>
        </authorList>
    </citation>
    <scope>NUCLEOTIDE SEQUENCE [LARGE SCALE GENOMIC DNA]</scope>
    <source>
        <strain evidence="3 4">DSM 44709</strain>
    </source>
</reference>
<accession>A0AAE4B0K7</accession>
<sequence>MRARTFFGWQPERVAFLYGMSGQRFTMLAVAVLGAIWPLAVADASLGAITWPIAAVCAILAFLRVGGRTMDEWATAAVSYTTIRIQGQHKFASAAFTPPARTAPTAPRPQDLPGILAPVQILEGQMPGGEPFAVIHHRHERTYTAVARVRYPGIGLVDTARRDQRVSGWGSLLAGLCTEGGPIVRIQALQRLLPESGAALRRWHTEHSDPHAPAVTAEITGGLLGSAILATSHREAFLAFTMDHRRASRAIRQAGGGTVGAAAVLARQVRALASSISGADLQIEAWLAPREMAEVIRVAYDPHSVRALAERRATTADLDDGLPAGADPALAGPAAAIANAGSYVHDGAVSATFWVHDWPRTEVYATALAPLLGEGAHRRAFSLHFEPLGPRDAEREVMRERTARNVAVRMRQKTGQIVPEHEQQALDRARHQDAERAAGHGLVRFTGYVTVTVTDPHLLEDACAELEADAAAARIELRRMWMAQDVGFAMSALPVGMGLPRKRW</sequence>
<keyword evidence="1" id="KW-0472">Membrane</keyword>
<proteinExistence type="predicted"/>
<evidence type="ECO:0000259" key="2">
    <source>
        <dbReference type="Pfam" id="PF11203"/>
    </source>
</evidence>
<organism evidence="3 4">
    <name type="scientific">Catenuloplanes indicus</name>
    <dbReference type="NCBI Taxonomy" id="137267"/>
    <lineage>
        <taxon>Bacteria</taxon>
        <taxon>Bacillati</taxon>
        <taxon>Actinomycetota</taxon>
        <taxon>Actinomycetes</taxon>
        <taxon>Micromonosporales</taxon>
        <taxon>Micromonosporaceae</taxon>
        <taxon>Catenuloplanes</taxon>
    </lineage>
</organism>
<evidence type="ECO:0000313" key="4">
    <source>
        <dbReference type="Proteomes" id="UP001240236"/>
    </source>
</evidence>